<dbReference type="InterPro" id="IPR001919">
    <property type="entry name" value="CBD2"/>
</dbReference>
<dbReference type="Gene3D" id="2.60.40.290">
    <property type="match status" value="1"/>
</dbReference>
<evidence type="ECO:0000313" key="9">
    <source>
        <dbReference type="EMBL" id="MBB3193897.1"/>
    </source>
</evidence>
<dbReference type="InterPro" id="IPR008928">
    <property type="entry name" value="6-hairpin_glycosidase_sf"/>
</dbReference>
<proteinExistence type="predicted"/>
<comment type="caution">
    <text evidence="9">The sequence shown here is derived from an EMBL/GenBank/DDBJ whole genome shotgun (WGS) entry which is preliminary data.</text>
</comment>
<keyword evidence="10" id="KW-1185">Reference proteome</keyword>
<dbReference type="Gene3D" id="2.170.160.10">
    <property type="entry name" value="Endo-1,4-beta-glucanase f. Domain 2"/>
    <property type="match status" value="1"/>
</dbReference>
<evidence type="ECO:0000256" key="3">
    <source>
        <dbReference type="ARBA" id="ARBA00023001"/>
    </source>
</evidence>
<dbReference type="InterPro" id="IPR012291">
    <property type="entry name" value="CBM2_carb-bd_dom_sf"/>
</dbReference>
<evidence type="ECO:0000256" key="4">
    <source>
        <dbReference type="ARBA" id="ARBA00023277"/>
    </source>
</evidence>
<dbReference type="EMBL" id="JACHXO010000002">
    <property type="protein sequence ID" value="MBB3193897.1"/>
    <property type="molecule type" value="Genomic_DNA"/>
</dbReference>
<keyword evidence="2" id="KW-0378">Hydrolase</keyword>
<dbReference type="Gene3D" id="4.10.870.10">
    <property type="entry name" value="Endo-1,4-beta-glucanase f. Domain 3"/>
    <property type="match status" value="1"/>
</dbReference>
<evidence type="ECO:0000256" key="2">
    <source>
        <dbReference type="ARBA" id="ARBA00022801"/>
    </source>
</evidence>
<accession>A0ABR6GP97</accession>
<organism evidence="9 10">
    <name type="scientific">Roseateles terrae</name>
    <dbReference type="NCBI Taxonomy" id="431060"/>
    <lineage>
        <taxon>Bacteria</taxon>
        <taxon>Pseudomonadati</taxon>
        <taxon>Pseudomonadota</taxon>
        <taxon>Betaproteobacteria</taxon>
        <taxon>Burkholderiales</taxon>
        <taxon>Sphaerotilaceae</taxon>
        <taxon>Roseateles</taxon>
    </lineage>
</organism>
<evidence type="ECO:0000256" key="1">
    <source>
        <dbReference type="ARBA" id="ARBA00022729"/>
    </source>
</evidence>
<protein>
    <recommendedName>
        <fullName evidence="8">CBM2 domain-containing protein</fullName>
    </recommendedName>
</protein>
<dbReference type="InterPro" id="IPR012341">
    <property type="entry name" value="6hp_glycosidase-like_sf"/>
</dbReference>
<dbReference type="InterPro" id="IPR027390">
    <property type="entry name" value="Endoglucanase_F_dom3"/>
</dbReference>
<dbReference type="PRINTS" id="PR00844">
    <property type="entry name" value="GLHYDRLASE48"/>
</dbReference>
<dbReference type="SUPFAM" id="SSF48208">
    <property type="entry name" value="Six-hairpin glycosidases"/>
    <property type="match status" value="1"/>
</dbReference>
<evidence type="ECO:0000256" key="6">
    <source>
        <dbReference type="ARBA" id="ARBA00023326"/>
    </source>
</evidence>
<evidence type="ECO:0000259" key="8">
    <source>
        <dbReference type="PROSITE" id="PS51173"/>
    </source>
</evidence>
<dbReference type="SUPFAM" id="SSF49384">
    <property type="entry name" value="Carbohydrate-binding domain"/>
    <property type="match status" value="1"/>
</dbReference>
<feature type="domain" description="CBM2" evidence="8">
    <location>
        <begin position="871"/>
        <end position="995"/>
    </location>
</feature>
<keyword evidence="4" id="KW-0119">Carbohydrate metabolism</keyword>
<dbReference type="Pfam" id="PF02011">
    <property type="entry name" value="Glyco_hydro_48"/>
    <property type="match status" value="1"/>
</dbReference>
<dbReference type="InterPro" id="IPR000556">
    <property type="entry name" value="Glyco_hydro_48F"/>
</dbReference>
<dbReference type="InterPro" id="IPR023309">
    <property type="entry name" value="Endo-1-4-beta-glucanase_dom2"/>
</dbReference>
<evidence type="ECO:0000256" key="7">
    <source>
        <dbReference type="SAM" id="SignalP"/>
    </source>
</evidence>
<feature type="chain" id="PRO_5047129944" description="CBM2 domain-containing protein" evidence="7">
    <location>
        <begin position="31"/>
        <end position="997"/>
    </location>
</feature>
<gene>
    <name evidence="9" type="ORF">FHS28_001282</name>
</gene>
<evidence type="ECO:0000256" key="5">
    <source>
        <dbReference type="ARBA" id="ARBA00023295"/>
    </source>
</evidence>
<reference evidence="9 10" key="1">
    <citation type="submission" date="2020-08" db="EMBL/GenBank/DDBJ databases">
        <title>Genomic Encyclopedia of Type Strains, Phase III (KMG-III): the genomes of soil and plant-associated and newly described type strains.</title>
        <authorList>
            <person name="Whitman W."/>
        </authorList>
    </citation>
    <scope>NUCLEOTIDE SEQUENCE [LARGE SCALE GENOMIC DNA]</scope>
    <source>
        <strain evidence="9 10">CECT 7247</strain>
    </source>
</reference>
<keyword evidence="3" id="KW-0136">Cellulose degradation</keyword>
<dbReference type="SMART" id="SM00637">
    <property type="entry name" value="CBD_II"/>
    <property type="match status" value="1"/>
</dbReference>
<dbReference type="InterPro" id="IPR008965">
    <property type="entry name" value="CBM2/CBM3_carb-bd_dom_sf"/>
</dbReference>
<keyword evidence="5" id="KW-0326">Glycosidase</keyword>
<evidence type="ECO:0000313" key="10">
    <source>
        <dbReference type="Proteomes" id="UP000574369"/>
    </source>
</evidence>
<name>A0ABR6GP97_9BURK</name>
<sequence length="997" mass="107317">MIQFLRKASRKAPRRVLLAAALVAAFGAHAQTDYNQRFLQQYNKIKNPANGYFSPQGVPYHSVETLIVEAPDHGHETTSEAYSFWIWLEAQYGRVTGDWGPLNAAWANMEKYIIPAQADQPTNSFYNASKPASYAGEYALPKNYPSPLEFGTPVGQDPIGNELAATYGNRDIYGMHWLMDVDNWYGYGRCGDGVTKPAYINTFQRGAQESVWETIPHPSCETFKWGRNGGTQGFLSLFTGDSNYAKQWRYTNAPDADGRAIQAIYWANVWATEQGKGAQVADLVKKAAKMGDFLRYAMFDKYFKRIGNCVGPTTCPGGSGAADANGLRDNQHYLMSWYYAWGGALDSSAGWAWRISSSHNHFGYQNPMVAWTLSTQPAFKPLSPSASGDWGKSYQRQMEFYRWLQSADGAIAGGATNSWNGNHEQPPAGTPTFYGMFYDEAPVYHDPASNTWFGFQVWSMHRVAELYYVSNDAQAKALLDKWAAWAMANTRLLADGSYEIPNSLQWSGKPDTWNPASPGANANLRVTVTDFTNDVGVAAAYARTLTYYAAKSGNAAAKTMARELLDRMWAKYQDAKGLAVGEKRKDYLRFDDPYNAATGDGVYVPPGWTGTNAQGAVIDSNATFLSIRPKYQQDPDFAKLSAYLAGGAEPTWIYHRFWAQADIALAQADYGRLFPATGPAIVVSKTTLTVPESSSAGFGVSLSEKPSGNVTVTVAKTAGGDPDLATSTPSLVFTPDNYATAQTVIVTAAKDADAVNGSATFTLSATGLNGASVLATEQDSDIVVPVELVVSASAVSVPETGTQSFTVKLAAAPTSNVTVTVARTAGDTDISVSAGANLVFTPANWNTAQTVTLAAAKDADSLNGAATISISAANAATRTVTATEVDNDVKNCAVVFDTSNDWGSGQVPSIRLTNLGTTPLSNWSLSFTESNAFTLSNSWSGTFSVNGRVITITPVAWNGTIAPNSSVDLGMQISYSGAKPVPTGLTWVGQSCDITVK</sequence>
<dbReference type="Gene3D" id="1.50.10.10">
    <property type="match status" value="1"/>
</dbReference>
<keyword evidence="1 7" id="KW-0732">Signal</keyword>
<dbReference type="RefSeq" id="WP_088449798.1">
    <property type="nucleotide sequence ID" value="NZ_JACHXO010000002.1"/>
</dbReference>
<keyword evidence="6" id="KW-0624">Polysaccharide degradation</keyword>
<feature type="signal peptide" evidence="7">
    <location>
        <begin position="1"/>
        <end position="30"/>
    </location>
</feature>
<dbReference type="Pfam" id="PF00553">
    <property type="entry name" value="CBM_2"/>
    <property type="match status" value="1"/>
</dbReference>
<dbReference type="PROSITE" id="PS51173">
    <property type="entry name" value="CBM2"/>
    <property type="match status" value="1"/>
</dbReference>
<dbReference type="Proteomes" id="UP000574369">
    <property type="component" value="Unassembled WGS sequence"/>
</dbReference>